<dbReference type="GO" id="GO:0005737">
    <property type="term" value="C:cytoplasm"/>
    <property type="evidence" value="ECO:0007669"/>
    <property type="project" value="TreeGrafter"/>
</dbReference>
<keyword evidence="1" id="KW-0808">Transferase</keyword>
<proteinExistence type="predicted"/>
<dbReference type="EC" id="2.1.1.57" evidence="1"/>
<evidence type="ECO:0000313" key="6">
    <source>
        <dbReference type="Proteomes" id="UP000007879"/>
    </source>
</evidence>
<accession>A0AAN0J3M7</accession>
<sequence length="410" mass="45985">MATSPLNRKRSYSSSSSTSSGTNSTSSEEIHLPVPESIKLDDNSPSYNEERRFLEKSSTSTTDSDHDSVSDWEPEKKKRKRALYDDNEGKNKPEPSYSTFSLKMMASMGYKPGLGLGKTHTGITAPIEESLQKGRRGLGLCLEGLEKEDVKWEQEEVDCHQVPVWLPPCEEPVLTDDDIHEWITIGARKTTIDDETLYCDEKVLEKILQSKTVFDSLDDKEFLEARQRANPFETIKGAIFQNRAAMKMANIDSVFDFMFTKGFKLSPNDVLYFADICAGPGGFSEYVFWRKKWHAKGFGMTLKEPDSGFDFKLDSFIAGPCETFDPHYGVGGYSGNGDITDPNNLEEFQSYVLQNTDNTGVHFVMADGGASVEGQENIQEILMKQLVLCQYLCALSILRTGETKYDNADI</sequence>
<dbReference type="AlphaFoldDB" id="A0AAN0J3M7"/>
<comment type="subcellular location">
    <subcellularLocation>
        <location evidence="1">Nucleus</location>
    </subcellularLocation>
</comment>
<evidence type="ECO:0000256" key="1">
    <source>
        <dbReference type="RuleBase" id="RU368012"/>
    </source>
</evidence>
<dbReference type="RefSeq" id="XP_019851624.1">
    <property type="nucleotide sequence ID" value="XM_019996065.1"/>
</dbReference>
<evidence type="ECO:0000259" key="4">
    <source>
        <dbReference type="PROSITE" id="PS51613"/>
    </source>
</evidence>
<dbReference type="InterPro" id="IPR002877">
    <property type="entry name" value="RNA_MeTrfase_FtsJ_dom"/>
</dbReference>
<dbReference type="PANTHER" id="PTHR16121:SF0">
    <property type="entry name" value="CAP-SPECIFIC MRNA (NUCLEOSIDE-2'-O-)-METHYLTRANSFERASE 1"/>
    <property type="match status" value="1"/>
</dbReference>
<dbReference type="GO" id="GO:0005634">
    <property type="term" value="C:nucleus"/>
    <property type="evidence" value="ECO:0007669"/>
    <property type="project" value="UniProtKB-SubCell"/>
</dbReference>
<feature type="compositionally biased region" description="Low complexity" evidence="2">
    <location>
        <begin position="12"/>
        <end position="27"/>
    </location>
</feature>
<protein>
    <recommendedName>
        <fullName evidence="1">Cap-specific mRNA (nucleoside-2'-O-)-methyltransferase 1</fullName>
        <ecNumber evidence="1">2.1.1.57</ecNumber>
    </recommendedName>
    <alternativeName>
        <fullName evidence="1">Cap1 2'O-ribose methyltransferase 1</fullName>
    </alternativeName>
</protein>
<dbReference type="GO" id="GO:0016556">
    <property type="term" value="P:mRNA modification"/>
    <property type="evidence" value="ECO:0007669"/>
    <property type="project" value="UniProtKB-UniRule"/>
</dbReference>
<dbReference type="InterPro" id="IPR025816">
    <property type="entry name" value="RrmJ-type_MeTrfase"/>
</dbReference>
<dbReference type="InterPro" id="IPR000467">
    <property type="entry name" value="G_patch_dom"/>
</dbReference>
<evidence type="ECO:0000313" key="5">
    <source>
        <dbReference type="EnsemblMetazoa" id="XP_019851624.1"/>
    </source>
</evidence>
<reference evidence="6" key="1">
    <citation type="journal article" date="2010" name="Nature">
        <title>The Amphimedon queenslandica genome and the evolution of animal complexity.</title>
        <authorList>
            <person name="Srivastava M."/>
            <person name="Simakov O."/>
            <person name="Chapman J."/>
            <person name="Fahey B."/>
            <person name="Gauthier M.E."/>
            <person name="Mitros T."/>
            <person name="Richards G.S."/>
            <person name="Conaco C."/>
            <person name="Dacre M."/>
            <person name="Hellsten U."/>
            <person name="Larroux C."/>
            <person name="Putnam N.H."/>
            <person name="Stanke M."/>
            <person name="Adamska M."/>
            <person name="Darling A."/>
            <person name="Degnan S.M."/>
            <person name="Oakley T.H."/>
            <person name="Plachetzki D.C."/>
            <person name="Zhai Y."/>
            <person name="Adamski M."/>
            <person name="Calcino A."/>
            <person name="Cummins S.F."/>
            <person name="Goodstein D.M."/>
            <person name="Harris C."/>
            <person name="Jackson D.J."/>
            <person name="Leys S.P."/>
            <person name="Shu S."/>
            <person name="Woodcroft B.J."/>
            <person name="Vervoort M."/>
            <person name="Kosik K.S."/>
            <person name="Manning G."/>
            <person name="Degnan B.M."/>
            <person name="Rokhsar D.S."/>
        </authorList>
    </citation>
    <scope>NUCLEOTIDE SEQUENCE [LARGE SCALE GENOMIC DNA]</scope>
</reference>
<dbReference type="Pfam" id="PF01728">
    <property type="entry name" value="FtsJ"/>
    <property type="match status" value="1"/>
</dbReference>
<dbReference type="PROSITE" id="PS50174">
    <property type="entry name" value="G_PATCH"/>
    <property type="match status" value="1"/>
</dbReference>
<keyword evidence="1" id="KW-0489">Methyltransferase</keyword>
<dbReference type="GO" id="GO:0032259">
    <property type="term" value="P:methylation"/>
    <property type="evidence" value="ECO:0007669"/>
    <property type="project" value="UniProtKB-KW"/>
</dbReference>
<dbReference type="GO" id="GO:0004483">
    <property type="term" value="F:methyltransferase cap1 activity"/>
    <property type="evidence" value="ECO:0007669"/>
    <property type="project" value="UniProtKB-UniRule"/>
</dbReference>
<feature type="domain" description="G-patch" evidence="3">
    <location>
        <begin position="97"/>
        <end position="143"/>
    </location>
</feature>
<dbReference type="GeneID" id="100635482"/>
<dbReference type="Gene3D" id="3.40.50.12760">
    <property type="match status" value="1"/>
</dbReference>
<dbReference type="KEGG" id="aqu:100635482"/>
<feature type="domain" description="RrmJ-type SAM-dependent 2'-O-MTase" evidence="4">
    <location>
        <begin position="239"/>
        <end position="390"/>
    </location>
</feature>
<organism evidence="5 6">
    <name type="scientific">Amphimedon queenslandica</name>
    <name type="common">Sponge</name>
    <dbReference type="NCBI Taxonomy" id="400682"/>
    <lineage>
        <taxon>Eukaryota</taxon>
        <taxon>Metazoa</taxon>
        <taxon>Porifera</taxon>
        <taxon>Demospongiae</taxon>
        <taxon>Heteroscleromorpha</taxon>
        <taxon>Haplosclerida</taxon>
        <taxon>Niphatidae</taxon>
        <taxon>Amphimedon</taxon>
    </lineage>
</organism>
<name>A0AAN0J3M7_AMPQE</name>
<keyword evidence="1" id="KW-0949">S-adenosyl-L-methionine</keyword>
<dbReference type="Proteomes" id="UP000007879">
    <property type="component" value="Unassembled WGS sequence"/>
</dbReference>
<dbReference type="PROSITE" id="PS51613">
    <property type="entry name" value="SAM_MT_RRMJ"/>
    <property type="match status" value="1"/>
</dbReference>
<dbReference type="GO" id="GO:0003676">
    <property type="term" value="F:nucleic acid binding"/>
    <property type="evidence" value="ECO:0007669"/>
    <property type="project" value="UniProtKB-UniRule"/>
</dbReference>
<dbReference type="PANTHER" id="PTHR16121">
    <property type="entry name" value="CAP-SPECIFIC MRNA (NUCLEOSIDE-2'-O-)-METHYLTRANSFERASE 1-RELATED"/>
    <property type="match status" value="1"/>
</dbReference>
<evidence type="ECO:0000256" key="2">
    <source>
        <dbReference type="SAM" id="MobiDB-lite"/>
    </source>
</evidence>
<dbReference type="EnsemblMetazoa" id="XM_019996065.1">
    <property type="protein sequence ID" value="XP_019851624.1"/>
    <property type="gene ID" value="LOC100635482"/>
</dbReference>
<evidence type="ECO:0000259" key="3">
    <source>
        <dbReference type="PROSITE" id="PS50174"/>
    </source>
</evidence>
<keyword evidence="1" id="KW-0507">mRNA processing</keyword>
<keyword evidence="1" id="KW-0539">Nucleus</keyword>
<feature type="compositionally biased region" description="Basic and acidic residues" evidence="2">
    <location>
        <begin position="63"/>
        <end position="93"/>
    </location>
</feature>
<feature type="compositionally biased region" description="Basic and acidic residues" evidence="2">
    <location>
        <begin position="38"/>
        <end position="55"/>
    </location>
</feature>
<dbReference type="GO" id="GO:0006370">
    <property type="term" value="P:7-methylguanosine mRNA capping"/>
    <property type="evidence" value="ECO:0007669"/>
    <property type="project" value="UniProtKB-UniRule"/>
</dbReference>
<feature type="region of interest" description="Disordered" evidence="2">
    <location>
        <begin position="1"/>
        <end position="97"/>
    </location>
</feature>
<keyword evidence="6" id="KW-1185">Reference proteome</keyword>
<dbReference type="SMART" id="SM00443">
    <property type="entry name" value="G_patch"/>
    <property type="match status" value="1"/>
</dbReference>
<comment type="catalytic activity">
    <reaction evidence="1">
        <text>a 5'-end (N(7)-methyl 5'-triphosphoguanosine)-ribonucleoside in mRNA + S-adenosyl-L-methionine = a 5'-end (N(7)-methyl 5'-triphosphoguanosine)-(2'-O-methyl-ribonucleoside) in mRNA + S-adenosyl-L-homocysteine + H(+)</text>
        <dbReference type="Rhea" id="RHEA:67020"/>
        <dbReference type="Rhea" id="RHEA-COMP:17167"/>
        <dbReference type="Rhea" id="RHEA-COMP:17168"/>
        <dbReference type="ChEBI" id="CHEBI:15378"/>
        <dbReference type="ChEBI" id="CHEBI:57856"/>
        <dbReference type="ChEBI" id="CHEBI:59789"/>
        <dbReference type="ChEBI" id="CHEBI:156461"/>
        <dbReference type="ChEBI" id="CHEBI:167609"/>
        <dbReference type="EC" id="2.1.1.57"/>
    </reaction>
</comment>
<keyword evidence="1" id="KW-0506">mRNA capping</keyword>
<dbReference type="InterPro" id="IPR050851">
    <property type="entry name" value="mRNA_Cap_2O-Ribose_MeTrfase"/>
</dbReference>
<dbReference type="Pfam" id="PF01585">
    <property type="entry name" value="G-patch"/>
    <property type="match status" value="1"/>
</dbReference>
<comment type="function">
    <text evidence="1">S-adenosyl-L-methionine-dependent methyltransferase that mediates RNA cap1 2'-O-ribose methylation to the 5'-cap structure of RNAs. Methylates the ribose of the first nucleotide of a m(7)GpppG-capped mRNA to produce m(7)GpppNmp (cap1).</text>
</comment>
<reference evidence="5" key="2">
    <citation type="submission" date="2024-06" db="UniProtKB">
        <authorList>
            <consortium name="EnsemblMetazoa"/>
        </authorList>
    </citation>
    <scope>IDENTIFICATION</scope>
</reference>